<keyword evidence="5 6" id="KW-0472">Membrane</keyword>
<evidence type="ECO:0000256" key="2">
    <source>
        <dbReference type="ARBA" id="ARBA00022692"/>
    </source>
</evidence>
<proteinExistence type="predicted"/>
<evidence type="ECO:0000313" key="7">
    <source>
        <dbReference type="EMBL" id="GAA93400.1"/>
    </source>
</evidence>
<dbReference type="PANTHER" id="PTHR28234:SF1">
    <property type="entry name" value="NUCLEAR CONTROL OF ATPASE PROTEIN 2"/>
    <property type="match status" value="1"/>
</dbReference>
<sequence length="632" mass="70525">MSSSFARERAEALADQLDAISDRLIDRESTDDAAEVLTAETGKLRAAIDLVRVKAKDNPRSLGTLQWLHAHTVQILLGSKSTNEMDAASAMKWLLVGHLALATYASALDATITQAVQVIEEQRYWERIATDDTRLLTYLVQTTPTRLMRLGRTLSDRLQILTDTQDRPKSLLRWETYKEALPPTLLVTSFFPHLVGQSGTDQAKMSTAFDPSTVSSRKLLLLTFSPMQLARQEARRKTKSLKALRSRLEVRIGSLAAISRDLFAPEKDVSPAKDISSLLCHLSHICSDVGSTADDLDACTATLARLLGQSLPGTFQQDSITLEGLSRPSRLTRAWPVIIFAPLVTYYGVKYLYDSRATLTAWYDGAIETVRGFFIDWVIEPVGKIIQTVRHGDSELAIMGTQSLKSDLDSLERMVADFGRDEYKMSEAQIAEIASKVREGDLTTVLQAWEKDIKNPLRSAVTGSLVRTLLIQVQKVKVDVALAMNGIEKMLKSQQLTFAFVGVAPSIIILFALLRGLSSLRVGPNAARDVKASRRRAWSSIRSIEMVLNHREAERDVNEKITDRKLGKILIETQVLRTYAGSLGFPTRDHTLQVAFLHDIRDLEQSTDDALKQKVVERIWRSWAKPLSWSPL</sequence>
<protein>
    <recommendedName>
        <fullName evidence="9">Nuclear control of ATPase protein 2</fullName>
    </recommendedName>
</protein>
<reference evidence="7 8" key="2">
    <citation type="journal article" date="2012" name="Open Biol.">
        <title>Characteristics of nucleosomes and linker DNA regions on the genome of the basidiomycete Mixia osmundae revealed by mono- and dinucleosome mapping.</title>
        <authorList>
            <person name="Nishida H."/>
            <person name="Kondo S."/>
            <person name="Matsumoto T."/>
            <person name="Suzuki Y."/>
            <person name="Yoshikawa H."/>
            <person name="Taylor T.D."/>
            <person name="Sugiyama J."/>
        </authorList>
    </citation>
    <scope>NUCLEOTIDE SEQUENCE [LARGE SCALE GENOMIC DNA]</scope>
    <source>
        <strain evidence="8">CBS 9802 / IAM 14324 / JCM 22182 / KY 12970</strain>
    </source>
</reference>
<comment type="caution">
    <text evidence="7">The sequence shown here is derived from an EMBL/GenBank/DDBJ whole genome shotgun (WGS) entry which is preliminary data.</text>
</comment>
<evidence type="ECO:0000313" key="8">
    <source>
        <dbReference type="Proteomes" id="UP000009131"/>
    </source>
</evidence>
<dbReference type="STRING" id="764103.G7DS40"/>
<feature type="transmembrane region" description="Helical" evidence="6">
    <location>
        <begin position="496"/>
        <end position="514"/>
    </location>
</feature>
<keyword evidence="3 6" id="KW-1133">Transmembrane helix</keyword>
<keyword evidence="4" id="KW-0496">Mitochondrion</keyword>
<evidence type="ECO:0000256" key="6">
    <source>
        <dbReference type="SAM" id="Phobius"/>
    </source>
</evidence>
<dbReference type="eggNOG" id="ENOG502QTT6">
    <property type="taxonomic scope" value="Eukaryota"/>
</dbReference>
<dbReference type="Proteomes" id="UP000009131">
    <property type="component" value="Unassembled WGS sequence"/>
</dbReference>
<dbReference type="OMA" id="YENEIEW"/>
<dbReference type="HOGENOM" id="CLU_008227_3_0_1"/>
<gene>
    <name evidence="7" type="primary">Mo00041</name>
    <name evidence="7" type="ORF">E5Q_00041</name>
</gene>
<accession>G7DS40</accession>
<evidence type="ECO:0000256" key="1">
    <source>
        <dbReference type="ARBA" id="ARBA00004225"/>
    </source>
</evidence>
<name>G7DS40_MIXOS</name>
<evidence type="ECO:0000256" key="4">
    <source>
        <dbReference type="ARBA" id="ARBA00023128"/>
    </source>
</evidence>
<keyword evidence="8" id="KW-1185">Reference proteome</keyword>
<dbReference type="EMBL" id="BABT02000004">
    <property type="protein sequence ID" value="GAA93400.1"/>
    <property type="molecule type" value="Genomic_DNA"/>
</dbReference>
<dbReference type="RefSeq" id="XP_014566130.1">
    <property type="nucleotide sequence ID" value="XM_014710644.1"/>
</dbReference>
<dbReference type="GO" id="GO:0005741">
    <property type="term" value="C:mitochondrial outer membrane"/>
    <property type="evidence" value="ECO:0007669"/>
    <property type="project" value="TreeGrafter"/>
</dbReference>
<comment type="subcellular location">
    <subcellularLocation>
        <location evidence="1">Mitochondrion membrane</location>
        <topology evidence="1">Multi-pass membrane protein</topology>
    </subcellularLocation>
</comment>
<evidence type="ECO:0000256" key="3">
    <source>
        <dbReference type="ARBA" id="ARBA00022989"/>
    </source>
</evidence>
<organism evidence="7 8">
    <name type="scientific">Mixia osmundae (strain CBS 9802 / IAM 14324 / JCM 22182 / KY 12970)</name>
    <dbReference type="NCBI Taxonomy" id="764103"/>
    <lineage>
        <taxon>Eukaryota</taxon>
        <taxon>Fungi</taxon>
        <taxon>Dikarya</taxon>
        <taxon>Basidiomycota</taxon>
        <taxon>Pucciniomycotina</taxon>
        <taxon>Mixiomycetes</taxon>
        <taxon>Mixiales</taxon>
        <taxon>Mixiaceae</taxon>
        <taxon>Mixia</taxon>
    </lineage>
</organism>
<dbReference type="PANTHER" id="PTHR28234">
    <property type="entry name" value="NUCLEAR CONTROL OF ATPASE PROTEIN 2"/>
    <property type="match status" value="1"/>
</dbReference>
<dbReference type="OrthoDB" id="413313at2759"/>
<dbReference type="InParanoid" id="G7DS40"/>
<dbReference type="Pfam" id="PF08637">
    <property type="entry name" value="NCA2"/>
    <property type="match status" value="1"/>
</dbReference>
<dbReference type="InterPro" id="IPR013946">
    <property type="entry name" value="NCA2-like"/>
</dbReference>
<reference evidence="7 8" key="1">
    <citation type="journal article" date="2011" name="J. Gen. Appl. Microbiol.">
        <title>Draft genome sequencing of the enigmatic basidiomycete Mixia osmundae.</title>
        <authorList>
            <person name="Nishida H."/>
            <person name="Nagatsuka Y."/>
            <person name="Sugiyama J."/>
        </authorList>
    </citation>
    <scope>NUCLEOTIDE SEQUENCE [LARGE SCALE GENOMIC DNA]</scope>
    <source>
        <strain evidence="8">CBS 9802 / IAM 14324 / JCM 22182 / KY 12970</strain>
    </source>
</reference>
<evidence type="ECO:0008006" key="9">
    <source>
        <dbReference type="Google" id="ProtNLM"/>
    </source>
</evidence>
<keyword evidence="2 6" id="KW-0812">Transmembrane</keyword>
<dbReference type="FunCoup" id="G7DS40">
    <property type="interactions" value="30"/>
</dbReference>
<evidence type="ECO:0000256" key="5">
    <source>
        <dbReference type="ARBA" id="ARBA00023136"/>
    </source>
</evidence>
<dbReference type="AlphaFoldDB" id="G7DS40"/>